<reference evidence="1 2" key="1">
    <citation type="submission" date="2016-10" db="EMBL/GenBank/DDBJ databases">
        <title>Draft genome sequences of four alkaliphilic bacteria belonging to the Anaerobacillus genus.</title>
        <authorList>
            <person name="Bassil N.M."/>
            <person name="Lloyd J.R."/>
        </authorList>
    </citation>
    <scope>NUCLEOTIDE SEQUENCE [LARGE SCALE GENOMIC DNA]</scope>
    <source>
        <strain evidence="1 2">DSM 18345</strain>
    </source>
</reference>
<dbReference type="InterPro" id="IPR003749">
    <property type="entry name" value="ThiS/MoaD-like"/>
</dbReference>
<protein>
    <recommendedName>
        <fullName evidence="3">Molybdopterin synthase sulfur carrier subunit</fullName>
    </recommendedName>
</protein>
<organism evidence="1 2">
    <name type="scientific">Anaerobacillus alkalilacustris</name>
    <dbReference type="NCBI Taxonomy" id="393763"/>
    <lineage>
        <taxon>Bacteria</taxon>
        <taxon>Bacillati</taxon>
        <taxon>Bacillota</taxon>
        <taxon>Bacilli</taxon>
        <taxon>Bacillales</taxon>
        <taxon>Bacillaceae</taxon>
        <taxon>Anaerobacillus</taxon>
    </lineage>
</organism>
<evidence type="ECO:0000313" key="1">
    <source>
        <dbReference type="EMBL" id="OIJ12562.1"/>
    </source>
</evidence>
<dbReference type="Gene3D" id="3.10.20.30">
    <property type="match status" value="1"/>
</dbReference>
<dbReference type="Pfam" id="PF02597">
    <property type="entry name" value="ThiS"/>
    <property type="match status" value="1"/>
</dbReference>
<dbReference type="AlphaFoldDB" id="A0A1S2LJ77"/>
<dbReference type="OrthoDB" id="2972152at2"/>
<sequence length="73" mass="8249">MVINVISFIPYLKNISRDYHLEHEVTLGEFIQSLGIKWDDDVLIVVNRVIVSEQSILLNDGDQIELLIPLSGG</sequence>
<dbReference type="RefSeq" id="WP_071310240.1">
    <property type="nucleotide sequence ID" value="NZ_MLQR01000031.1"/>
</dbReference>
<dbReference type="SUPFAM" id="SSF54285">
    <property type="entry name" value="MoaD/ThiS"/>
    <property type="match status" value="1"/>
</dbReference>
<dbReference type="InterPro" id="IPR016155">
    <property type="entry name" value="Mopterin_synth/thiamin_S_b"/>
</dbReference>
<proteinExistence type="predicted"/>
<dbReference type="EMBL" id="MLQR01000031">
    <property type="protein sequence ID" value="OIJ12562.1"/>
    <property type="molecule type" value="Genomic_DNA"/>
</dbReference>
<accession>A0A1S2LJ77</accession>
<gene>
    <name evidence="1" type="ORF">BKP37_14140</name>
</gene>
<evidence type="ECO:0008006" key="3">
    <source>
        <dbReference type="Google" id="ProtNLM"/>
    </source>
</evidence>
<name>A0A1S2LJ77_9BACI</name>
<comment type="caution">
    <text evidence="1">The sequence shown here is derived from an EMBL/GenBank/DDBJ whole genome shotgun (WGS) entry which is preliminary data.</text>
</comment>
<dbReference type="Proteomes" id="UP000179524">
    <property type="component" value="Unassembled WGS sequence"/>
</dbReference>
<evidence type="ECO:0000313" key="2">
    <source>
        <dbReference type="Proteomes" id="UP000179524"/>
    </source>
</evidence>
<keyword evidence="2" id="KW-1185">Reference proteome</keyword>
<dbReference type="InterPro" id="IPR012675">
    <property type="entry name" value="Beta-grasp_dom_sf"/>
</dbReference>